<accession>A0A9P9J1T8</accession>
<gene>
    <name evidence="2" type="ORF">B0J11DRAFT_501208</name>
</gene>
<protein>
    <submittedName>
        <fullName evidence="2">Uncharacterized protein</fullName>
    </submittedName>
</protein>
<dbReference type="AlphaFoldDB" id="A0A9P9J1T8"/>
<proteinExistence type="predicted"/>
<evidence type="ECO:0000256" key="1">
    <source>
        <dbReference type="SAM" id="MobiDB-lite"/>
    </source>
</evidence>
<feature type="compositionally biased region" description="Basic and acidic residues" evidence="1">
    <location>
        <begin position="160"/>
        <end position="174"/>
    </location>
</feature>
<dbReference type="Proteomes" id="UP000700596">
    <property type="component" value="Unassembled WGS sequence"/>
</dbReference>
<name>A0A9P9J1T8_9PLEO</name>
<reference evidence="2" key="1">
    <citation type="journal article" date="2021" name="Nat. Commun.">
        <title>Genetic determinants of endophytism in the Arabidopsis root mycobiome.</title>
        <authorList>
            <person name="Mesny F."/>
            <person name="Miyauchi S."/>
            <person name="Thiergart T."/>
            <person name="Pickel B."/>
            <person name="Atanasova L."/>
            <person name="Karlsson M."/>
            <person name="Huettel B."/>
            <person name="Barry K.W."/>
            <person name="Haridas S."/>
            <person name="Chen C."/>
            <person name="Bauer D."/>
            <person name="Andreopoulos W."/>
            <person name="Pangilinan J."/>
            <person name="LaButti K."/>
            <person name="Riley R."/>
            <person name="Lipzen A."/>
            <person name="Clum A."/>
            <person name="Drula E."/>
            <person name="Henrissat B."/>
            <person name="Kohler A."/>
            <person name="Grigoriev I.V."/>
            <person name="Martin F.M."/>
            <person name="Hacquard S."/>
        </authorList>
    </citation>
    <scope>NUCLEOTIDE SEQUENCE</scope>
    <source>
        <strain evidence="2">MPI-CAGE-CH-0243</strain>
    </source>
</reference>
<evidence type="ECO:0000313" key="2">
    <source>
        <dbReference type="EMBL" id="KAH7139025.1"/>
    </source>
</evidence>
<organism evidence="2 3">
    <name type="scientific">Dendryphion nanum</name>
    <dbReference type="NCBI Taxonomy" id="256645"/>
    <lineage>
        <taxon>Eukaryota</taxon>
        <taxon>Fungi</taxon>
        <taxon>Dikarya</taxon>
        <taxon>Ascomycota</taxon>
        <taxon>Pezizomycotina</taxon>
        <taxon>Dothideomycetes</taxon>
        <taxon>Pleosporomycetidae</taxon>
        <taxon>Pleosporales</taxon>
        <taxon>Torulaceae</taxon>
        <taxon>Dendryphion</taxon>
    </lineage>
</organism>
<feature type="region of interest" description="Disordered" evidence="1">
    <location>
        <begin position="151"/>
        <end position="181"/>
    </location>
</feature>
<keyword evidence="3" id="KW-1185">Reference proteome</keyword>
<evidence type="ECO:0000313" key="3">
    <source>
        <dbReference type="Proteomes" id="UP000700596"/>
    </source>
</evidence>
<dbReference type="EMBL" id="JAGMWT010000001">
    <property type="protein sequence ID" value="KAH7139025.1"/>
    <property type="molecule type" value="Genomic_DNA"/>
</dbReference>
<sequence>MAGGAKAAVRAAIRSPLEHQLLRRRTSQIATIKLMVCDALSHGELQRAMVGPRGVRGNTVQRQQLQPHHCHRHPVDIERETVGGIGCEERDVGCREPIQLITAEGGQGAKGGGRHEGIHDAETGCRLQRKNEKGGQSGCVRNRPACTPTAEAAYAQRHTPQNDKKGRTATEQRKTPCSTGWSAQLTGSNGFRAAASSLLTGPQYQKKIIMTFKTGKNTAGGRGIRRDDWRTAQKYARG</sequence>
<comment type="caution">
    <text evidence="2">The sequence shown here is derived from an EMBL/GenBank/DDBJ whole genome shotgun (WGS) entry which is preliminary data.</text>
</comment>